<evidence type="ECO:0000313" key="4">
    <source>
        <dbReference type="Proteomes" id="UP000332933"/>
    </source>
</evidence>
<proteinExistence type="predicted"/>
<dbReference type="EMBL" id="CAADRA010007065">
    <property type="protein sequence ID" value="VFT98965.1"/>
    <property type="molecule type" value="Genomic_DNA"/>
</dbReference>
<name>A0A485LJQ7_9STRA</name>
<keyword evidence="1" id="KW-0472">Membrane</keyword>
<feature type="transmembrane region" description="Helical" evidence="1">
    <location>
        <begin position="389"/>
        <end position="415"/>
    </location>
</feature>
<dbReference type="AlphaFoldDB" id="A0A485LJQ7"/>
<evidence type="ECO:0000313" key="3">
    <source>
        <dbReference type="EMBL" id="VFT98965.1"/>
    </source>
</evidence>
<keyword evidence="4" id="KW-1185">Reference proteome</keyword>
<accession>A0A485LJQ7</accession>
<dbReference type="EMBL" id="VJMH01007039">
    <property type="protein sequence ID" value="KAF0685864.1"/>
    <property type="molecule type" value="Genomic_DNA"/>
</dbReference>
<reference evidence="3 4" key="1">
    <citation type="submission" date="2019-03" db="EMBL/GenBank/DDBJ databases">
        <authorList>
            <person name="Gaulin E."/>
            <person name="Dumas B."/>
        </authorList>
    </citation>
    <scope>NUCLEOTIDE SEQUENCE [LARGE SCALE GENOMIC DNA]</scope>
    <source>
        <strain evidence="3">CBS 568.67</strain>
    </source>
</reference>
<keyword evidence="1" id="KW-1133">Transmembrane helix</keyword>
<evidence type="ECO:0000256" key="1">
    <source>
        <dbReference type="SAM" id="Phobius"/>
    </source>
</evidence>
<feature type="transmembrane region" description="Helical" evidence="1">
    <location>
        <begin position="563"/>
        <end position="582"/>
    </location>
</feature>
<gene>
    <name evidence="3" type="primary">Aste57867_22301</name>
    <name evidence="2" type="ORF">As57867_022231</name>
    <name evidence="3" type="ORF">ASTE57867_22301</name>
</gene>
<evidence type="ECO:0000313" key="2">
    <source>
        <dbReference type="EMBL" id="KAF0685864.1"/>
    </source>
</evidence>
<reference evidence="2" key="2">
    <citation type="submission" date="2019-06" db="EMBL/GenBank/DDBJ databases">
        <title>Genomics analysis of Aphanomyces spp. identifies a new class of oomycete effector associated with host adaptation.</title>
        <authorList>
            <person name="Gaulin E."/>
        </authorList>
    </citation>
    <scope>NUCLEOTIDE SEQUENCE</scope>
    <source>
        <strain evidence="2">CBS 578.67</strain>
    </source>
</reference>
<keyword evidence="1" id="KW-0812">Transmembrane</keyword>
<protein>
    <submittedName>
        <fullName evidence="3">Aste57867_22301 protein</fullName>
    </submittedName>
</protein>
<sequence>MTLSHSNGSFRLAGQTMFQMYWSLASDLWAINANATSIHGQSLIRASDNDAFANVSMRTVLVGNGTLKYPLGMAFTLIQHHIGPFGSIDMITIPCPASVKTFLATGLDFLRRSVASSATAASTYASISATYSNDIQLSPVPTLLALNPTWSTVGGSLLCPECGAISVSVGLLQLTSRMDACGKQVMSLLQPTFEIMLLGGVGVGLGHTLNSVDVGAINTHQTKSGTDIQDMLTQFATYLQPSILSNDDGIHLDTTQRHIAEADAQALNVSILQYVQQNASSPVQLMTFPLFDPTDPSFFYWSWLYALEWATSDREVVTFQGDVGTINVITECAMPVYQPVQTHELPTIFSLYARSAVQYVTGVLLSIVLGVLLYTVWCRGRVNGLNLFLVNRVAGVVWVGRPLLLLRGITALALLSTASLELTLTHSLVTGFVVPTVPWYKVVLSGGEATWLVYILDDLLMAWTKEHTQLHSSWDALLVWAVVGVFTQAQPVVHSASIDPTCQIDEMDFQLVCASGRVTIGQVTRLYTLLGIKRRKVKEAPESVLLSAGAKYLFDWSPWVRHGVAYVDPASALLNGLVVVLFRRKMYAMDIKMWRVVAVDMQDDDSIEMAFPLFQ</sequence>
<feature type="transmembrane region" description="Helical" evidence="1">
    <location>
        <begin position="356"/>
        <end position="377"/>
    </location>
</feature>
<dbReference type="Proteomes" id="UP000332933">
    <property type="component" value="Unassembled WGS sequence"/>
</dbReference>
<organism evidence="3 4">
    <name type="scientific">Aphanomyces stellatus</name>
    <dbReference type="NCBI Taxonomy" id="120398"/>
    <lineage>
        <taxon>Eukaryota</taxon>
        <taxon>Sar</taxon>
        <taxon>Stramenopiles</taxon>
        <taxon>Oomycota</taxon>
        <taxon>Saprolegniomycetes</taxon>
        <taxon>Saprolegniales</taxon>
        <taxon>Verrucalvaceae</taxon>
        <taxon>Aphanomyces</taxon>
    </lineage>
</organism>